<dbReference type="AlphaFoldDB" id="A0A3N4JUJ9"/>
<dbReference type="GO" id="GO:0003676">
    <property type="term" value="F:nucleic acid binding"/>
    <property type="evidence" value="ECO:0007669"/>
    <property type="project" value="InterPro"/>
</dbReference>
<name>A0A3N4JUJ9_9PEZI</name>
<evidence type="ECO:0008006" key="3">
    <source>
        <dbReference type="Google" id="ProtNLM"/>
    </source>
</evidence>
<evidence type="ECO:0000313" key="1">
    <source>
        <dbReference type="EMBL" id="RPB02010.1"/>
    </source>
</evidence>
<keyword evidence="2" id="KW-1185">Reference proteome</keyword>
<dbReference type="InterPro" id="IPR036397">
    <property type="entry name" value="RNaseH_sf"/>
</dbReference>
<gene>
    <name evidence="1" type="ORF">L873DRAFT_1842147</name>
</gene>
<dbReference type="Proteomes" id="UP000276215">
    <property type="component" value="Unassembled WGS sequence"/>
</dbReference>
<proteinExistence type="predicted"/>
<dbReference type="Gene3D" id="3.30.420.10">
    <property type="entry name" value="Ribonuclease H-like superfamily/Ribonuclease H"/>
    <property type="match status" value="1"/>
</dbReference>
<organism evidence="1 2">
    <name type="scientific">Choiromyces venosus 120613-1</name>
    <dbReference type="NCBI Taxonomy" id="1336337"/>
    <lineage>
        <taxon>Eukaryota</taxon>
        <taxon>Fungi</taxon>
        <taxon>Dikarya</taxon>
        <taxon>Ascomycota</taxon>
        <taxon>Pezizomycotina</taxon>
        <taxon>Pezizomycetes</taxon>
        <taxon>Pezizales</taxon>
        <taxon>Tuberaceae</taxon>
        <taxon>Choiromyces</taxon>
    </lineage>
</organism>
<evidence type="ECO:0000313" key="2">
    <source>
        <dbReference type="Proteomes" id="UP000276215"/>
    </source>
</evidence>
<protein>
    <recommendedName>
        <fullName evidence="3">Tc1-like transposase DDE domain-containing protein</fullName>
    </recommendedName>
</protein>
<accession>A0A3N4JUJ9</accession>
<dbReference type="EMBL" id="ML120370">
    <property type="protein sequence ID" value="RPB02010.1"/>
    <property type="molecule type" value="Genomic_DNA"/>
</dbReference>
<reference evidence="1 2" key="1">
    <citation type="journal article" date="2018" name="Nat. Ecol. Evol.">
        <title>Pezizomycetes genomes reveal the molecular basis of ectomycorrhizal truffle lifestyle.</title>
        <authorList>
            <person name="Murat C."/>
            <person name="Payen T."/>
            <person name="Noel B."/>
            <person name="Kuo A."/>
            <person name="Morin E."/>
            <person name="Chen J."/>
            <person name="Kohler A."/>
            <person name="Krizsan K."/>
            <person name="Balestrini R."/>
            <person name="Da Silva C."/>
            <person name="Montanini B."/>
            <person name="Hainaut M."/>
            <person name="Levati E."/>
            <person name="Barry K.W."/>
            <person name="Belfiori B."/>
            <person name="Cichocki N."/>
            <person name="Clum A."/>
            <person name="Dockter R.B."/>
            <person name="Fauchery L."/>
            <person name="Guy J."/>
            <person name="Iotti M."/>
            <person name="Le Tacon F."/>
            <person name="Lindquist E.A."/>
            <person name="Lipzen A."/>
            <person name="Malagnac F."/>
            <person name="Mello A."/>
            <person name="Molinier V."/>
            <person name="Miyauchi S."/>
            <person name="Poulain J."/>
            <person name="Riccioni C."/>
            <person name="Rubini A."/>
            <person name="Sitrit Y."/>
            <person name="Splivallo R."/>
            <person name="Traeger S."/>
            <person name="Wang M."/>
            <person name="Zifcakova L."/>
            <person name="Wipf D."/>
            <person name="Zambonelli A."/>
            <person name="Paolocci F."/>
            <person name="Nowrousian M."/>
            <person name="Ottonello S."/>
            <person name="Baldrian P."/>
            <person name="Spatafora J.W."/>
            <person name="Henrissat B."/>
            <person name="Nagy L.G."/>
            <person name="Aury J.M."/>
            <person name="Wincker P."/>
            <person name="Grigoriev I.V."/>
            <person name="Bonfante P."/>
            <person name="Martin F.M."/>
        </authorList>
    </citation>
    <scope>NUCLEOTIDE SEQUENCE [LARGE SCALE GENOMIC DNA]</scope>
    <source>
        <strain evidence="1 2">120613-1</strain>
    </source>
</reference>
<sequence>MPITPHGKTSSLAQQSQIVAYANLKGSRRQRDRQWRQVEIKISAQQRILYRKPTCRHTHGVLYHPGEAYLPQNLNRKFPKGATVMFWGVILYGHKGSELPYHLYPTPYETKQQISSVVTQLHHEWEREKTKIERYNLTPLGILNPQPLSELKERGKGRKGGIDWFIYHERIQLSLLFPFALTAQAARPGIVIMEDNTPAHIHHYHNIPQEKLGLQKLVWPVNSPGLNPIETIWIEMKDLIKKRLGIWMTASGIHLIVEEEWENYPVERIN</sequence>
<dbReference type="STRING" id="1336337.A0A3N4JUJ9"/>